<feature type="domain" description="FHA" evidence="1">
    <location>
        <begin position="27"/>
        <end position="77"/>
    </location>
</feature>
<dbReference type="PROSITE" id="PS50006">
    <property type="entry name" value="FHA_DOMAIN"/>
    <property type="match status" value="1"/>
</dbReference>
<dbReference type="CDD" id="cd00060">
    <property type="entry name" value="FHA"/>
    <property type="match status" value="1"/>
</dbReference>
<name>A0ABT6FE84_9BACT</name>
<dbReference type="Gene3D" id="2.60.200.20">
    <property type="match status" value="1"/>
</dbReference>
<evidence type="ECO:0000313" key="2">
    <source>
        <dbReference type="EMBL" id="MDG3005794.1"/>
    </source>
</evidence>
<dbReference type="Pfam" id="PF13503">
    <property type="entry name" value="DUF4123"/>
    <property type="match status" value="1"/>
</dbReference>
<protein>
    <submittedName>
        <fullName evidence="2">DUF4123 domain-containing protein</fullName>
    </submittedName>
</protein>
<dbReference type="Pfam" id="PF00498">
    <property type="entry name" value="FHA"/>
    <property type="match status" value="1"/>
</dbReference>
<dbReference type="SMART" id="SM00240">
    <property type="entry name" value="FHA"/>
    <property type="match status" value="1"/>
</dbReference>
<evidence type="ECO:0000259" key="1">
    <source>
        <dbReference type="PROSITE" id="PS50006"/>
    </source>
</evidence>
<dbReference type="Proteomes" id="UP001216907">
    <property type="component" value="Unassembled WGS sequence"/>
</dbReference>
<dbReference type="RefSeq" id="WP_277862124.1">
    <property type="nucleotide sequence ID" value="NZ_JARRAG010000002.1"/>
</dbReference>
<gene>
    <name evidence="2" type="ORF">PZE19_18560</name>
</gene>
<proteinExistence type="predicted"/>
<organism evidence="2 3">
    <name type="scientific">Paludisphaera mucosa</name>
    <dbReference type="NCBI Taxonomy" id="3030827"/>
    <lineage>
        <taxon>Bacteria</taxon>
        <taxon>Pseudomonadati</taxon>
        <taxon>Planctomycetota</taxon>
        <taxon>Planctomycetia</taxon>
        <taxon>Isosphaerales</taxon>
        <taxon>Isosphaeraceae</taxon>
        <taxon>Paludisphaera</taxon>
    </lineage>
</organism>
<dbReference type="SUPFAM" id="SSF49879">
    <property type="entry name" value="SMAD/FHA domain"/>
    <property type="match status" value="1"/>
</dbReference>
<dbReference type="InterPro" id="IPR000253">
    <property type="entry name" value="FHA_dom"/>
</dbReference>
<dbReference type="EMBL" id="JARRAG010000002">
    <property type="protein sequence ID" value="MDG3005794.1"/>
    <property type="molecule type" value="Genomic_DNA"/>
</dbReference>
<dbReference type="InterPro" id="IPR025391">
    <property type="entry name" value="DUF4123"/>
</dbReference>
<reference evidence="2 3" key="1">
    <citation type="submission" date="2023-03" db="EMBL/GenBank/DDBJ databases">
        <title>Paludisphaera mucosa sp. nov. a novel planctomycete from northern fen.</title>
        <authorList>
            <person name="Ivanova A."/>
        </authorList>
    </citation>
    <scope>NUCLEOTIDE SEQUENCE [LARGE SCALE GENOMIC DNA]</scope>
    <source>
        <strain evidence="2 3">Pla2</strain>
    </source>
</reference>
<keyword evidence="3" id="KW-1185">Reference proteome</keyword>
<comment type="caution">
    <text evidence="2">The sequence shown here is derived from an EMBL/GenBank/DDBJ whole genome shotgun (WGS) entry which is preliminary data.</text>
</comment>
<accession>A0ABT6FE84</accession>
<dbReference type="InterPro" id="IPR008984">
    <property type="entry name" value="SMAD_FHA_dom_sf"/>
</dbReference>
<evidence type="ECO:0000313" key="3">
    <source>
        <dbReference type="Proteomes" id="UP001216907"/>
    </source>
</evidence>
<sequence>MPLILVLSVESGPDAGRSFTIAPDVEAVVGRAAPATVVVGGDPTMSRRHFALAFDGREARIRDLDSAHGTLVDGSETVAGTVGDGARVQAGGTTLRIRLRTADTRRDEILTLMRAGGEPLFAVLDAARGGEVYRLILEAPEEKRSLFEEPRASDLAAFAPYLIEIPEGSPFLERFVGEGWGRSWGVLLTSDRPFDEVRESLKRLSTVVHDDGRRLLFRFFDPRVLRTHLPASDPADAGAFFRGVLSYLCERDDGGLDRYTPSAVGGWKVARLDGDA</sequence>